<evidence type="ECO:0000256" key="3">
    <source>
        <dbReference type="ARBA" id="ARBA00022723"/>
    </source>
</evidence>
<comment type="cofactor">
    <cofactor evidence="1">
        <name>Zn(2+)</name>
        <dbReference type="ChEBI" id="CHEBI:29105"/>
    </cofactor>
</comment>
<keyword evidence="5" id="KW-0862">Zinc</keyword>
<dbReference type="SUPFAM" id="SSF56281">
    <property type="entry name" value="Metallo-hydrolase/oxidoreductase"/>
    <property type="match status" value="1"/>
</dbReference>
<dbReference type="PANTHER" id="PTHR42978:SF7">
    <property type="entry name" value="METALLO-HYDROLASE RV2300C-RELATED"/>
    <property type="match status" value="1"/>
</dbReference>
<dbReference type="CDD" id="cd07742">
    <property type="entry name" value="metallo-hydrolase-like_MBL-fold"/>
    <property type="match status" value="1"/>
</dbReference>
<accession>A0A919IBY8</accession>
<evidence type="ECO:0000313" key="8">
    <source>
        <dbReference type="Proteomes" id="UP000619479"/>
    </source>
</evidence>
<dbReference type="InterPro" id="IPR001279">
    <property type="entry name" value="Metallo-B-lactamas"/>
</dbReference>
<evidence type="ECO:0000256" key="1">
    <source>
        <dbReference type="ARBA" id="ARBA00001947"/>
    </source>
</evidence>
<proteinExistence type="inferred from homology"/>
<dbReference type="Pfam" id="PF00753">
    <property type="entry name" value="Lactamase_B"/>
    <property type="match status" value="1"/>
</dbReference>
<evidence type="ECO:0000313" key="7">
    <source>
        <dbReference type="EMBL" id="GID62964.1"/>
    </source>
</evidence>
<dbReference type="Proteomes" id="UP000619479">
    <property type="component" value="Unassembled WGS sequence"/>
</dbReference>
<dbReference type="InterPro" id="IPR036866">
    <property type="entry name" value="RibonucZ/Hydroxyglut_hydro"/>
</dbReference>
<dbReference type="InterPro" id="IPR051013">
    <property type="entry name" value="MBL_superfamily_lactonases"/>
</dbReference>
<protein>
    <submittedName>
        <fullName evidence="7">Metallo-hydrolase</fullName>
    </submittedName>
</protein>
<dbReference type="PANTHER" id="PTHR42978">
    <property type="entry name" value="QUORUM-QUENCHING LACTONASE YTNP-RELATED-RELATED"/>
    <property type="match status" value="1"/>
</dbReference>
<dbReference type="SMART" id="SM00849">
    <property type="entry name" value="Lactamase_B"/>
    <property type="match status" value="1"/>
</dbReference>
<dbReference type="GO" id="GO:0016787">
    <property type="term" value="F:hydrolase activity"/>
    <property type="evidence" value="ECO:0007669"/>
    <property type="project" value="UniProtKB-KW"/>
</dbReference>
<evidence type="ECO:0000256" key="4">
    <source>
        <dbReference type="ARBA" id="ARBA00022801"/>
    </source>
</evidence>
<keyword evidence="3" id="KW-0479">Metal-binding</keyword>
<dbReference type="AlphaFoldDB" id="A0A919IBY8"/>
<dbReference type="Gene3D" id="3.60.15.10">
    <property type="entry name" value="Ribonuclease Z/Hydroxyacylglutathione hydrolase-like"/>
    <property type="match status" value="1"/>
</dbReference>
<keyword evidence="4" id="KW-0378">Hydrolase</keyword>
<reference evidence="7" key="1">
    <citation type="submission" date="2021-01" db="EMBL/GenBank/DDBJ databases">
        <title>Whole genome shotgun sequence of Actinoplanes cyaneus NBRC 14990.</title>
        <authorList>
            <person name="Komaki H."/>
            <person name="Tamura T."/>
        </authorList>
    </citation>
    <scope>NUCLEOTIDE SEQUENCE</scope>
    <source>
        <strain evidence="7">NBRC 14990</strain>
    </source>
</reference>
<name>A0A919IBY8_9ACTN</name>
<evidence type="ECO:0000259" key="6">
    <source>
        <dbReference type="SMART" id="SM00849"/>
    </source>
</evidence>
<dbReference type="RefSeq" id="WP_203738436.1">
    <property type="nucleotide sequence ID" value="NZ_BAAAUC010000005.1"/>
</dbReference>
<evidence type="ECO:0000256" key="2">
    <source>
        <dbReference type="ARBA" id="ARBA00007749"/>
    </source>
</evidence>
<dbReference type="GO" id="GO:0046872">
    <property type="term" value="F:metal ion binding"/>
    <property type="evidence" value="ECO:0007669"/>
    <property type="project" value="UniProtKB-KW"/>
</dbReference>
<sequence length="260" mass="28170">MRVHHLNCGTMRPPGADLVCHVLLVESDAGLVLIDTGFGLADVADPRSRLGAPRHLLRPALDREETAVVQIQRLGLRPSDVRHVVVTHFDLDHIGGLADFPHARVHVTAAEADGALRAPTGRERRRFRSVQWSHGPDVVEHGPGGESWRGFAAARELTEIGPGFVLVPLPGHTRGHACVAVDSGSRWLLHCGDAFYHRNTLAGARVPFGLRLAEFGVAHDRALVRANHARLAALHQRAEPDLTLLSAHDPVIYAALSEPA</sequence>
<comment type="caution">
    <text evidence="7">The sequence shown here is derived from an EMBL/GenBank/DDBJ whole genome shotgun (WGS) entry which is preliminary data.</text>
</comment>
<gene>
    <name evidence="7" type="ORF">Acy02nite_08450</name>
</gene>
<dbReference type="EMBL" id="BOMH01000006">
    <property type="protein sequence ID" value="GID62964.1"/>
    <property type="molecule type" value="Genomic_DNA"/>
</dbReference>
<feature type="domain" description="Metallo-beta-lactamase" evidence="6">
    <location>
        <begin position="19"/>
        <end position="248"/>
    </location>
</feature>
<organism evidence="7 8">
    <name type="scientific">Actinoplanes cyaneus</name>
    <dbReference type="NCBI Taxonomy" id="52696"/>
    <lineage>
        <taxon>Bacteria</taxon>
        <taxon>Bacillati</taxon>
        <taxon>Actinomycetota</taxon>
        <taxon>Actinomycetes</taxon>
        <taxon>Micromonosporales</taxon>
        <taxon>Micromonosporaceae</taxon>
        <taxon>Actinoplanes</taxon>
    </lineage>
</organism>
<evidence type="ECO:0000256" key="5">
    <source>
        <dbReference type="ARBA" id="ARBA00022833"/>
    </source>
</evidence>
<keyword evidence="8" id="KW-1185">Reference proteome</keyword>
<comment type="similarity">
    <text evidence="2">Belongs to the metallo-beta-lactamase superfamily.</text>
</comment>